<evidence type="ECO:0000313" key="1">
    <source>
        <dbReference type="EnsemblMetazoa" id="OVOC9478.1"/>
    </source>
</evidence>
<evidence type="ECO:0000313" key="2">
    <source>
        <dbReference type="Proteomes" id="UP000024404"/>
    </source>
</evidence>
<dbReference type="Proteomes" id="UP000024404">
    <property type="component" value="Unassembled WGS sequence"/>
</dbReference>
<reference evidence="2" key="1">
    <citation type="submission" date="2013-10" db="EMBL/GenBank/DDBJ databases">
        <title>Genome sequencing of Onchocerca volvulus.</title>
        <authorList>
            <person name="Cotton J."/>
            <person name="Tsai J."/>
            <person name="Stanley E."/>
            <person name="Tracey A."/>
            <person name="Holroyd N."/>
            <person name="Lustigman S."/>
            <person name="Berriman M."/>
        </authorList>
    </citation>
    <scope>NUCLEOTIDE SEQUENCE</scope>
</reference>
<dbReference type="EnsemblMetazoa" id="OVOC9478.1">
    <property type="protein sequence ID" value="OVOC9478.1"/>
    <property type="gene ID" value="WBGene00246287"/>
</dbReference>
<name>A0A8R1Y3I6_ONCVO</name>
<reference evidence="1" key="2">
    <citation type="submission" date="2022-06" db="UniProtKB">
        <authorList>
            <consortium name="EnsemblMetazoa"/>
        </authorList>
    </citation>
    <scope>IDENTIFICATION</scope>
</reference>
<organism evidence="1 2">
    <name type="scientific">Onchocerca volvulus</name>
    <dbReference type="NCBI Taxonomy" id="6282"/>
    <lineage>
        <taxon>Eukaryota</taxon>
        <taxon>Metazoa</taxon>
        <taxon>Ecdysozoa</taxon>
        <taxon>Nematoda</taxon>
        <taxon>Chromadorea</taxon>
        <taxon>Rhabditida</taxon>
        <taxon>Spirurina</taxon>
        <taxon>Spiruromorpha</taxon>
        <taxon>Filarioidea</taxon>
        <taxon>Onchocercidae</taxon>
        <taxon>Onchocerca</taxon>
    </lineage>
</organism>
<dbReference type="EMBL" id="CMVM020000279">
    <property type="status" value="NOT_ANNOTATED_CDS"/>
    <property type="molecule type" value="Genomic_DNA"/>
</dbReference>
<protein>
    <submittedName>
        <fullName evidence="1">Uncharacterized protein</fullName>
    </submittedName>
</protein>
<sequence>MNLLEKTKHLIRKILDQYAMINYGIIIWPDKKMCTWISLFDQIKKTIGDYFYLLGHHNS</sequence>
<proteinExistence type="predicted"/>
<dbReference type="AlphaFoldDB" id="A0A8R1Y3I6"/>
<keyword evidence="2" id="KW-1185">Reference proteome</keyword>
<accession>A0A8R1Y3I6</accession>